<keyword evidence="1" id="KW-0812">Transmembrane</keyword>
<gene>
    <name evidence="2" type="ORF">J2T22_004226</name>
</gene>
<feature type="transmembrane region" description="Helical" evidence="1">
    <location>
        <begin position="73"/>
        <end position="96"/>
    </location>
</feature>
<feature type="transmembrane region" description="Helical" evidence="1">
    <location>
        <begin position="116"/>
        <end position="137"/>
    </location>
</feature>
<feature type="transmembrane region" description="Helical" evidence="1">
    <location>
        <begin position="44"/>
        <end position="66"/>
    </location>
</feature>
<evidence type="ECO:0000313" key="3">
    <source>
        <dbReference type="Proteomes" id="UP001226389"/>
    </source>
</evidence>
<dbReference type="Proteomes" id="UP001226389">
    <property type="component" value="Unassembled WGS sequence"/>
</dbReference>
<evidence type="ECO:0008006" key="4">
    <source>
        <dbReference type="Google" id="ProtNLM"/>
    </source>
</evidence>
<sequence>MSSNLPVLLPAALIKVFAVAGFLSAIILVLNAAKRSGIIATTPFTQLAAPVAQLAAIGLVIGIYVVTSRKAGFLGLSGAALSVIALAGLVGVEFVLNLVFPYVDRDVVALLRSGPLALALTVVSLLFLIGTIVFMVALWRTSNAPRGAILLYAASTVPIALRPVFPETALQLGLIGLAAAITWLTTWMLRNIPREPLEADNQQPVTGSKAS</sequence>
<keyword evidence="1" id="KW-0472">Membrane</keyword>
<organism evidence="2 3">
    <name type="scientific">Pseudarthrobacter defluvii</name>
    <dbReference type="NCBI Taxonomy" id="410837"/>
    <lineage>
        <taxon>Bacteria</taxon>
        <taxon>Bacillati</taxon>
        <taxon>Actinomycetota</taxon>
        <taxon>Actinomycetes</taxon>
        <taxon>Micrococcales</taxon>
        <taxon>Micrococcaceae</taxon>
        <taxon>Pseudarthrobacter</taxon>
    </lineage>
</organism>
<evidence type="ECO:0000256" key="1">
    <source>
        <dbReference type="SAM" id="Phobius"/>
    </source>
</evidence>
<keyword evidence="1" id="KW-1133">Transmembrane helix</keyword>
<proteinExistence type="predicted"/>
<protein>
    <recommendedName>
        <fullName evidence="4">DUF4386 family protein</fullName>
    </recommendedName>
</protein>
<dbReference type="RefSeq" id="WP_307493407.1">
    <property type="nucleotide sequence ID" value="NZ_JAUSSY010000024.1"/>
</dbReference>
<accession>A0ABT9UPX1</accession>
<comment type="caution">
    <text evidence="2">The sequence shown here is derived from an EMBL/GenBank/DDBJ whole genome shotgun (WGS) entry which is preliminary data.</text>
</comment>
<feature type="transmembrane region" description="Helical" evidence="1">
    <location>
        <begin position="12"/>
        <end position="32"/>
    </location>
</feature>
<evidence type="ECO:0000313" key="2">
    <source>
        <dbReference type="EMBL" id="MDQ0121013.1"/>
    </source>
</evidence>
<name>A0ABT9UPX1_9MICC</name>
<keyword evidence="3" id="KW-1185">Reference proteome</keyword>
<dbReference type="EMBL" id="JAUSSY010000024">
    <property type="protein sequence ID" value="MDQ0121013.1"/>
    <property type="molecule type" value="Genomic_DNA"/>
</dbReference>
<reference evidence="2 3" key="1">
    <citation type="submission" date="2023-07" db="EMBL/GenBank/DDBJ databases">
        <title>Sorghum-associated microbial communities from plants grown in Nebraska, USA.</title>
        <authorList>
            <person name="Schachtman D."/>
        </authorList>
    </citation>
    <scope>NUCLEOTIDE SEQUENCE [LARGE SCALE GENOMIC DNA]</scope>
    <source>
        <strain evidence="2 3">DS994</strain>
    </source>
</reference>